<dbReference type="InterPro" id="IPR036388">
    <property type="entry name" value="WH-like_DNA-bd_sf"/>
</dbReference>
<dbReference type="Proteomes" id="UP000598217">
    <property type="component" value="Unassembled WGS sequence"/>
</dbReference>
<dbReference type="SMART" id="SM00347">
    <property type="entry name" value="HTH_MARR"/>
    <property type="match status" value="1"/>
</dbReference>
<accession>A0ABR9HP77</accession>
<evidence type="ECO:0000256" key="1">
    <source>
        <dbReference type="SAM" id="MobiDB-lite"/>
    </source>
</evidence>
<feature type="compositionally biased region" description="Polar residues" evidence="1">
    <location>
        <begin position="148"/>
        <end position="161"/>
    </location>
</feature>
<keyword evidence="3" id="KW-0238">DNA-binding</keyword>
<dbReference type="InterPro" id="IPR036390">
    <property type="entry name" value="WH_DNA-bd_sf"/>
</dbReference>
<evidence type="ECO:0000313" key="3">
    <source>
        <dbReference type="EMBL" id="MBE1460826.1"/>
    </source>
</evidence>
<dbReference type="InterPro" id="IPR000835">
    <property type="entry name" value="HTH_MarR-typ"/>
</dbReference>
<reference evidence="3 4" key="1">
    <citation type="submission" date="2020-10" db="EMBL/GenBank/DDBJ databases">
        <title>Sequencing the genomes of 1000 actinobacteria strains.</title>
        <authorList>
            <person name="Klenk H.-P."/>
        </authorList>
    </citation>
    <scope>NUCLEOTIDE SEQUENCE [LARGE SCALE GENOMIC DNA]</scope>
    <source>
        <strain evidence="3 4">DSM 45157</strain>
    </source>
</reference>
<evidence type="ECO:0000259" key="2">
    <source>
        <dbReference type="SMART" id="SM00347"/>
    </source>
</evidence>
<dbReference type="PANTHER" id="PTHR33164:SF57">
    <property type="entry name" value="MARR-FAMILY TRANSCRIPTIONAL REGULATOR"/>
    <property type="match status" value="1"/>
</dbReference>
<gene>
    <name evidence="3" type="ORF">H4W79_005040</name>
</gene>
<name>A0ABR9HP77_9ACTN</name>
<dbReference type="GO" id="GO:0003677">
    <property type="term" value="F:DNA binding"/>
    <property type="evidence" value="ECO:0007669"/>
    <property type="project" value="UniProtKB-KW"/>
</dbReference>
<dbReference type="EMBL" id="JADBDY010000001">
    <property type="protein sequence ID" value="MBE1460826.1"/>
    <property type="molecule type" value="Genomic_DNA"/>
</dbReference>
<dbReference type="PANTHER" id="PTHR33164">
    <property type="entry name" value="TRANSCRIPTIONAL REGULATOR, MARR FAMILY"/>
    <property type="match status" value="1"/>
</dbReference>
<dbReference type="Pfam" id="PF12802">
    <property type="entry name" value="MarR_2"/>
    <property type="match status" value="1"/>
</dbReference>
<organism evidence="3 4">
    <name type="scientific">Nocardiopsis terrae</name>
    <dbReference type="NCBI Taxonomy" id="372655"/>
    <lineage>
        <taxon>Bacteria</taxon>
        <taxon>Bacillati</taxon>
        <taxon>Actinomycetota</taxon>
        <taxon>Actinomycetes</taxon>
        <taxon>Streptosporangiales</taxon>
        <taxon>Nocardiopsidaceae</taxon>
        <taxon>Nocardiopsis</taxon>
    </lineage>
</organism>
<dbReference type="SUPFAM" id="SSF46785">
    <property type="entry name" value="Winged helix' DNA-binding domain"/>
    <property type="match status" value="1"/>
</dbReference>
<sequence length="161" mass="17493">MTAPRATEAAAHRALEAWLGIARPVEAVSARVEAKLGEQHSLCLSAYEIMAHLIGHPGWTPLSEVCRAVGRSQPRISRLVTQMQDQGLVDRERVAGDGRAFQLRLTDEGHRVHSRASTTLARTLEEATREHPPLAELLPRPATGPDAVSTNQPGAMSTNRL</sequence>
<feature type="domain" description="HTH marR-type" evidence="2">
    <location>
        <begin position="35"/>
        <end position="131"/>
    </location>
</feature>
<dbReference type="InterPro" id="IPR039422">
    <property type="entry name" value="MarR/SlyA-like"/>
</dbReference>
<dbReference type="Gene3D" id="1.10.10.10">
    <property type="entry name" value="Winged helix-like DNA-binding domain superfamily/Winged helix DNA-binding domain"/>
    <property type="match status" value="1"/>
</dbReference>
<feature type="region of interest" description="Disordered" evidence="1">
    <location>
        <begin position="125"/>
        <end position="161"/>
    </location>
</feature>
<proteinExistence type="predicted"/>
<evidence type="ECO:0000313" key="4">
    <source>
        <dbReference type="Proteomes" id="UP000598217"/>
    </source>
</evidence>
<dbReference type="RefSeq" id="WP_191267950.1">
    <property type="nucleotide sequence ID" value="NZ_BMXJ01000001.1"/>
</dbReference>
<keyword evidence="4" id="KW-1185">Reference proteome</keyword>
<protein>
    <submittedName>
        <fullName evidence="3">DNA-binding MarR family transcriptional regulator</fullName>
    </submittedName>
</protein>
<comment type="caution">
    <text evidence="3">The sequence shown here is derived from an EMBL/GenBank/DDBJ whole genome shotgun (WGS) entry which is preliminary data.</text>
</comment>